<dbReference type="InterPro" id="IPR041698">
    <property type="entry name" value="Methyltransf_25"/>
</dbReference>
<keyword evidence="1 5" id="KW-0489">Methyltransferase</keyword>
<dbReference type="GO" id="GO:0008168">
    <property type="term" value="F:methyltransferase activity"/>
    <property type="evidence" value="ECO:0007669"/>
    <property type="project" value="UniProtKB-KW"/>
</dbReference>
<evidence type="ECO:0000256" key="3">
    <source>
        <dbReference type="ARBA" id="ARBA00022691"/>
    </source>
</evidence>
<dbReference type="CDD" id="cd02440">
    <property type="entry name" value="AdoMet_MTases"/>
    <property type="match status" value="1"/>
</dbReference>
<dbReference type="PANTHER" id="PTHR43464:SF19">
    <property type="entry name" value="UBIQUINONE BIOSYNTHESIS O-METHYLTRANSFERASE, MITOCHONDRIAL"/>
    <property type="match status" value="1"/>
</dbReference>
<dbReference type="AlphaFoldDB" id="A0A286DTN4"/>
<proteinExistence type="predicted"/>
<name>A0A286DTN4_9ACTN</name>
<reference evidence="5 6" key="1">
    <citation type="submission" date="2017-09" db="EMBL/GenBank/DDBJ databases">
        <authorList>
            <person name="Ehlers B."/>
            <person name="Leendertz F.H."/>
        </authorList>
    </citation>
    <scope>NUCLEOTIDE SEQUENCE [LARGE SCALE GENOMIC DNA]</scope>
    <source>
        <strain evidence="5 6">CGMCC 4.7095</strain>
    </source>
</reference>
<evidence type="ECO:0000256" key="1">
    <source>
        <dbReference type="ARBA" id="ARBA00022603"/>
    </source>
</evidence>
<evidence type="ECO:0000259" key="4">
    <source>
        <dbReference type="Pfam" id="PF13649"/>
    </source>
</evidence>
<dbReference type="SUPFAM" id="SSF53335">
    <property type="entry name" value="S-adenosyl-L-methionine-dependent methyltransferases"/>
    <property type="match status" value="1"/>
</dbReference>
<dbReference type="OrthoDB" id="474235at2"/>
<accession>A0A286DTN4</accession>
<evidence type="ECO:0000313" key="5">
    <source>
        <dbReference type="EMBL" id="SOD62001.1"/>
    </source>
</evidence>
<evidence type="ECO:0000313" key="6">
    <source>
        <dbReference type="Proteomes" id="UP000219072"/>
    </source>
</evidence>
<keyword evidence="3" id="KW-0949">S-adenosyl-L-methionine</keyword>
<dbReference type="Gene3D" id="3.40.50.150">
    <property type="entry name" value="Vaccinia Virus protein VP39"/>
    <property type="match status" value="1"/>
</dbReference>
<gene>
    <name evidence="5" type="ORF">SAMN06297387_104171</name>
</gene>
<sequence length="262" mass="26986">MSDALTPHARHLITHAEHPVAAPLAEASVDAVLAHALGRGRAAPRLLDLGCGQAAWPLRALAGRPDATAVGVDLNAGALEWARTEADRRGVGERLELVAADAGAYGGEEAGFDAVLCVGSTHAFGGLEETLAAAGRQVAPGGTLVAGEGFWEREPTPAALGGLGAVPSDFADLAGTVDRCLAAGWTPVHGHVSSAEEWDAYEWAWTGSLASWALDHPDHPAAAEAAAEAAEHRTRWLGGYRGVLGFVTLVLRAWGPQLRTGG</sequence>
<dbReference type="PANTHER" id="PTHR43464">
    <property type="entry name" value="METHYLTRANSFERASE"/>
    <property type="match status" value="1"/>
</dbReference>
<dbReference type="Pfam" id="PF13649">
    <property type="entry name" value="Methyltransf_25"/>
    <property type="match status" value="1"/>
</dbReference>
<organism evidence="5 6">
    <name type="scientific">Streptomyces zhaozhouensis</name>
    <dbReference type="NCBI Taxonomy" id="1300267"/>
    <lineage>
        <taxon>Bacteria</taxon>
        <taxon>Bacillati</taxon>
        <taxon>Actinomycetota</taxon>
        <taxon>Actinomycetes</taxon>
        <taxon>Kitasatosporales</taxon>
        <taxon>Streptomycetaceae</taxon>
        <taxon>Streptomyces</taxon>
    </lineage>
</organism>
<keyword evidence="6" id="KW-1185">Reference proteome</keyword>
<protein>
    <submittedName>
        <fullName evidence="5">Methyltransferase domain-containing protein</fullName>
    </submittedName>
</protein>
<keyword evidence="2 5" id="KW-0808">Transferase</keyword>
<feature type="domain" description="Methyltransferase" evidence="4">
    <location>
        <begin position="47"/>
        <end position="142"/>
    </location>
</feature>
<dbReference type="Proteomes" id="UP000219072">
    <property type="component" value="Unassembled WGS sequence"/>
</dbReference>
<evidence type="ECO:0000256" key="2">
    <source>
        <dbReference type="ARBA" id="ARBA00022679"/>
    </source>
</evidence>
<dbReference type="EMBL" id="OCNE01000004">
    <property type="protein sequence ID" value="SOD62001.1"/>
    <property type="molecule type" value="Genomic_DNA"/>
</dbReference>
<dbReference type="InterPro" id="IPR029063">
    <property type="entry name" value="SAM-dependent_MTases_sf"/>
</dbReference>
<dbReference type="RefSeq" id="WP_097230484.1">
    <property type="nucleotide sequence ID" value="NZ_OCNE01000004.1"/>
</dbReference>
<dbReference type="GO" id="GO:0032259">
    <property type="term" value="P:methylation"/>
    <property type="evidence" value="ECO:0007669"/>
    <property type="project" value="UniProtKB-KW"/>
</dbReference>